<sequence>MAPKRPATTFTQDQPTDRAAAALAGKRVKFAPNNADNVAADPDADDLQLDLDQDGAGPSRKKGKVTTEGYDSDSSADSDGGFGGAGGGRKGRGVGAQAGEPDADEEEDDDMFGGSAEARDTGLDTKGKKKEKEFLEMGDIEGQEFGRGDNSDNEGEAEDELEDDEEDYLPEDDEANADEAPRGRRSKKGMGYALSSFNMKEELSEGRFSADGTYTANKADPLASHDVWLDGLSKRSIRAAREAKERIDARQRQKEEDESRSEEQLTQLRDDCMIGLVALVRPGETVAKALNRLGTAKKRAEAAAAAAAPAAGDEAMDVDDGGAAPTSSTRASAAPSRYATKINRLTHFASTLLSAHGELEIYDQTHEQLVQTLKSEGAVRRDWAPPADPDFERDEAEAREHAQRERDDRERAKEERAEAMGRSRVVIARPAAGAGASAGSAGAGAGTTPLFWYRWKEAPPGQSAEQEYGPYDRATLAQWVAGGFFGDKEDAGRIVLRQEGTEGWKEWKEVR</sequence>
<name>A0A5C5G1Q8_9BASI</name>
<protein>
    <recommendedName>
        <fullName evidence="5">GYF domain-containing protein</fullName>
    </recommendedName>
</protein>
<dbReference type="SUPFAM" id="SSF55277">
    <property type="entry name" value="GYF domain"/>
    <property type="match status" value="1"/>
</dbReference>
<dbReference type="InterPro" id="IPR039905">
    <property type="entry name" value="CD2BP2/Lin1"/>
</dbReference>
<dbReference type="PANTHER" id="PTHR13138:SF3">
    <property type="entry name" value="CD2 ANTIGEN CYTOPLASMIC TAIL-BINDING PROTEIN 2"/>
    <property type="match status" value="1"/>
</dbReference>
<accession>A0A5C5G1Q8</accession>
<feature type="compositionally biased region" description="Low complexity" evidence="2">
    <location>
        <begin position="323"/>
        <end position="335"/>
    </location>
</feature>
<feature type="compositionally biased region" description="Acidic residues" evidence="2">
    <location>
        <begin position="101"/>
        <end position="111"/>
    </location>
</feature>
<feature type="compositionally biased region" description="Gly residues" evidence="2">
    <location>
        <begin position="80"/>
        <end position="96"/>
    </location>
</feature>
<dbReference type="AlphaFoldDB" id="A0A5C5G1Q8"/>
<feature type="region of interest" description="Disordered" evidence="2">
    <location>
        <begin position="380"/>
        <end position="420"/>
    </location>
</feature>
<dbReference type="OrthoDB" id="331341at2759"/>
<gene>
    <name evidence="3" type="ORF">DMC30DRAFT_348909</name>
</gene>
<proteinExistence type="predicted"/>
<dbReference type="EMBL" id="SOZI01000024">
    <property type="protein sequence ID" value="TNY22516.1"/>
    <property type="molecule type" value="Genomic_DNA"/>
</dbReference>
<organism evidence="3 4">
    <name type="scientific">Rhodotorula diobovata</name>
    <dbReference type="NCBI Taxonomy" id="5288"/>
    <lineage>
        <taxon>Eukaryota</taxon>
        <taxon>Fungi</taxon>
        <taxon>Dikarya</taxon>
        <taxon>Basidiomycota</taxon>
        <taxon>Pucciniomycotina</taxon>
        <taxon>Microbotryomycetes</taxon>
        <taxon>Sporidiobolales</taxon>
        <taxon>Sporidiobolaceae</taxon>
        <taxon>Rhodotorula</taxon>
    </lineage>
</organism>
<dbReference type="GO" id="GO:0005682">
    <property type="term" value="C:U5 snRNP"/>
    <property type="evidence" value="ECO:0007669"/>
    <property type="project" value="InterPro"/>
</dbReference>
<evidence type="ECO:0008006" key="5">
    <source>
        <dbReference type="Google" id="ProtNLM"/>
    </source>
</evidence>
<feature type="compositionally biased region" description="Acidic residues" evidence="2">
    <location>
        <begin position="42"/>
        <end position="53"/>
    </location>
</feature>
<feature type="region of interest" description="Disordered" evidence="2">
    <location>
        <begin position="308"/>
        <end position="335"/>
    </location>
</feature>
<feature type="compositionally biased region" description="Low complexity" evidence="2">
    <location>
        <begin position="31"/>
        <end position="41"/>
    </location>
</feature>
<keyword evidence="4" id="KW-1185">Reference proteome</keyword>
<dbReference type="STRING" id="5288.A0A5C5G1Q8"/>
<evidence type="ECO:0000256" key="2">
    <source>
        <dbReference type="SAM" id="MobiDB-lite"/>
    </source>
</evidence>
<feature type="compositionally biased region" description="Acidic residues" evidence="2">
    <location>
        <begin position="151"/>
        <end position="177"/>
    </location>
</feature>
<dbReference type="PANTHER" id="PTHR13138">
    <property type="entry name" value="PROTEIN LIN1"/>
    <property type="match status" value="1"/>
</dbReference>
<feature type="compositionally biased region" description="Basic and acidic residues" evidence="2">
    <location>
        <begin position="396"/>
        <end position="420"/>
    </location>
</feature>
<dbReference type="Proteomes" id="UP000311382">
    <property type="component" value="Unassembled WGS sequence"/>
</dbReference>
<feature type="coiled-coil region" evidence="1">
    <location>
        <begin position="237"/>
        <end position="271"/>
    </location>
</feature>
<keyword evidence="1" id="KW-0175">Coiled coil</keyword>
<comment type="caution">
    <text evidence="3">The sequence shown here is derived from an EMBL/GenBank/DDBJ whole genome shotgun (WGS) entry which is preliminary data.</text>
</comment>
<dbReference type="InterPro" id="IPR035445">
    <property type="entry name" value="GYF-like_dom_sf"/>
</dbReference>
<feature type="compositionally biased region" description="Basic and acidic residues" evidence="2">
    <location>
        <begin position="117"/>
        <end position="135"/>
    </location>
</feature>
<feature type="region of interest" description="Disordered" evidence="2">
    <location>
        <begin position="27"/>
        <end position="189"/>
    </location>
</feature>
<evidence type="ECO:0000313" key="4">
    <source>
        <dbReference type="Proteomes" id="UP000311382"/>
    </source>
</evidence>
<reference evidence="3 4" key="1">
    <citation type="submission" date="2019-03" db="EMBL/GenBank/DDBJ databases">
        <title>Rhodosporidium diobovatum UCD-FST 08-225 genome sequencing, assembly, and annotation.</title>
        <authorList>
            <person name="Fakankun I.U."/>
            <person name="Fristensky B."/>
            <person name="Levin D.B."/>
        </authorList>
    </citation>
    <scope>NUCLEOTIDE SEQUENCE [LARGE SCALE GENOMIC DNA]</scope>
    <source>
        <strain evidence="3 4">UCD-FST 08-225</strain>
    </source>
</reference>
<evidence type="ECO:0000256" key="1">
    <source>
        <dbReference type="SAM" id="Coils"/>
    </source>
</evidence>
<evidence type="ECO:0000313" key="3">
    <source>
        <dbReference type="EMBL" id="TNY22516.1"/>
    </source>
</evidence>